<name>A0A5R9FBF9_9BACL</name>
<dbReference type="RefSeq" id="WP_138124568.1">
    <property type="nucleotide sequence ID" value="NZ_SWLG01000004.1"/>
</dbReference>
<dbReference type="AlphaFoldDB" id="A0A5R9FBF9"/>
<sequence>MILFHYHFWTNRLEETESFYKGLGFNVIQRIAIKNGEAVSYNPPLSWEDFRNESPLFRIIELQKGKVNLTFGHGKRPIFDHIGFLVTNDEHESLVTFARGQQWGTEVGERRTFIHPPFRLRIELQTRQDVVAEDSELSIQKMDIMLKDRKGLDEFFKSFPVENVIHFRNGDTNHLLHVLFQGKVEKAATDPNDVKVTLINGA</sequence>
<organism evidence="1 2">
    <name type="scientific">Exobacillus caeni</name>
    <dbReference type="NCBI Taxonomy" id="2574798"/>
    <lineage>
        <taxon>Bacteria</taxon>
        <taxon>Bacillati</taxon>
        <taxon>Bacillota</taxon>
        <taxon>Bacilli</taxon>
        <taxon>Bacillales</taxon>
        <taxon>Guptibacillaceae</taxon>
        <taxon>Exobacillus</taxon>
    </lineage>
</organism>
<keyword evidence="2" id="KW-1185">Reference proteome</keyword>
<dbReference type="EMBL" id="SWLG01000004">
    <property type="protein sequence ID" value="TLS38223.1"/>
    <property type="molecule type" value="Genomic_DNA"/>
</dbReference>
<gene>
    <name evidence="1" type="ORF">FCL54_06720</name>
</gene>
<dbReference type="Gene3D" id="3.10.180.10">
    <property type="entry name" value="2,3-Dihydroxybiphenyl 1,2-Dioxygenase, domain 1"/>
    <property type="match status" value="1"/>
</dbReference>
<comment type="caution">
    <text evidence="1">The sequence shown here is derived from an EMBL/GenBank/DDBJ whole genome shotgun (WGS) entry which is preliminary data.</text>
</comment>
<dbReference type="SUPFAM" id="SSF54593">
    <property type="entry name" value="Glyoxalase/Bleomycin resistance protein/Dihydroxybiphenyl dioxygenase"/>
    <property type="match status" value="1"/>
</dbReference>
<evidence type="ECO:0000313" key="2">
    <source>
        <dbReference type="Proteomes" id="UP000308230"/>
    </source>
</evidence>
<dbReference type="OrthoDB" id="2353168at2"/>
<evidence type="ECO:0008006" key="3">
    <source>
        <dbReference type="Google" id="ProtNLM"/>
    </source>
</evidence>
<reference evidence="1 2" key="1">
    <citation type="submission" date="2019-04" db="EMBL/GenBank/DDBJ databases">
        <title>Bacillus caeni sp. nov., a bacterium isolated from mangrove sediment.</title>
        <authorList>
            <person name="Huang H."/>
            <person name="Mo K."/>
            <person name="Hu Y."/>
        </authorList>
    </citation>
    <scope>NUCLEOTIDE SEQUENCE [LARGE SCALE GENOMIC DNA]</scope>
    <source>
        <strain evidence="1 2">HB172195</strain>
    </source>
</reference>
<proteinExistence type="predicted"/>
<dbReference type="InterPro" id="IPR029068">
    <property type="entry name" value="Glyas_Bleomycin-R_OHBP_Dase"/>
</dbReference>
<evidence type="ECO:0000313" key="1">
    <source>
        <dbReference type="EMBL" id="TLS38223.1"/>
    </source>
</evidence>
<protein>
    <recommendedName>
        <fullName evidence="3">VOC domain-containing protein</fullName>
    </recommendedName>
</protein>
<accession>A0A5R9FBF9</accession>
<dbReference type="Proteomes" id="UP000308230">
    <property type="component" value="Unassembled WGS sequence"/>
</dbReference>